<sequence length="67" mass="7989">MGRLERQHSRDRGIEWGWWACSWFCSTASFAERKSLQQSKKSRFCKLLNFFRIAVGLGLRFCMLEKL</sequence>
<organism evidence="1">
    <name type="scientific">mine drainage metagenome</name>
    <dbReference type="NCBI Taxonomy" id="410659"/>
    <lineage>
        <taxon>unclassified sequences</taxon>
        <taxon>metagenomes</taxon>
        <taxon>ecological metagenomes</taxon>
    </lineage>
</organism>
<accession>E6QMW1</accession>
<dbReference type="EMBL" id="CABQ01000240">
    <property type="protein sequence ID" value="CBI08582.1"/>
    <property type="molecule type" value="Genomic_DNA"/>
</dbReference>
<evidence type="ECO:0000313" key="1">
    <source>
        <dbReference type="EMBL" id="CBI08582.1"/>
    </source>
</evidence>
<dbReference type="AlphaFoldDB" id="E6QMW1"/>
<gene>
    <name evidence="1" type="ORF">CARN6_2064</name>
</gene>
<comment type="caution">
    <text evidence="1">The sequence shown here is derived from an EMBL/GenBank/DDBJ whole genome shotgun (WGS) entry which is preliminary data.</text>
</comment>
<reference evidence="1" key="1">
    <citation type="submission" date="2009-10" db="EMBL/GenBank/DDBJ databases">
        <title>Diversity of trophic interactions inside an arsenic-rich microbial ecosystem.</title>
        <authorList>
            <person name="Bertin P.N."/>
            <person name="Heinrich-Salmeron A."/>
            <person name="Pelletier E."/>
            <person name="Goulhen-Chollet F."/>
            <person name="Arsene-Ploetze F."/>
            <person name="Gallien S."/>
            <person name="Calteau A."/>
            <person name="Vallenet D."/>
            <person name="Casiot C."/>
            <person name="Chane-Woon-Ming B."/>
            <person name="Giloteaux L."/>
            <person name="Barakat M."/>
            <person name="Bonnefoy V."/>
            <person name="Bruneel O."/>
            <person name="Chandler M."/>
            <person name="Cleiss J."/>
            <person name="Duran R."/>
            <person name="Elbaz-Poulichet F."/>
            <person name="Fonknechten N."/>
            <person name="Lauga B."/>
            <person name="Mornico D."/>
            <person name="Ortet P."/>
            <person name="Schaeffer C."/>
            <person name="Siguier P."/>
            <person name="Alexander Thil Smith A."/>
            <person name="Van Dorsselaer A."/>
            <person name="Weissenbach J."/>
            <person name="Medigue C."/>
            <person name="Le Paslier D."/>
        </authorList>
    </citation>
    <scope>NUCLEOTIDE SEQUENCE</scope>
</reference>
<name>E6QMW1_9ZZZZ</name>
<proteinExistence type="predicted"/>
<protein>
    <submittedName>
        <fullName evidence="1">Uncharacterized protein</fullName>
    </submittedName>
</protein>